<keyword evidence="2" id="KW-1185">Reference proteome</keyword>
<dbReference type="SUPFAM" id="SSF51294">
    <property type="entry name" value="Hedgehog/intein (Hint) domain"/>
    <property type="match status" value="1"/>
</dbReference>
<dbReference type="EMBL" id="JACOFX010000002">
    <property type="protein sequence ID" value="MBC3907422.1"/>
    <property type="molecule type" value="Genomic_DNA"/>
</dbReference>
<name>A0ABR6Z6Q6_9BURK</name>
<protein>
    <submittedName>
        <fullName evidence="1">Uncharacterized protein</fullName>
    </submittedName>
</protein>
<accession>A0ABR6Z6Q6</accession>
<dbReference type="Gene3D" id="2.170.16.10">
    <property type="entry name" value="Hedgehog/Intein (Hint) domain"/>
    <property type="match status" value="1"/>
</dbReference>
<dbReference type="InterPro" id="IPR036844">
    <property type="entry name" value="Hint_dom_sf"/>
</dbReference>
<reference evidence="1 2" key="1">
    <citation type="submission" date="2020-08" db="EMBL/GenBank/DDBJ databases">
        <title>Novel species isolated from subtropical streams in China.</title>
        <authorList>
            <person name="Lu H."/>
        </authorList>
    </citation>
    <scope>NUCLEOTIDE SEQUENCE [LARGE SCALE GENOMIC DNA]</scope>
    <source>
        <strain evidence="1 2">NL8W</strain>
    </source>
</reference>
<organism evidence="1 2">
    <name type="scientific">Undibacterium umbellatum</name>
    <dbReference type="NCBI Taxonomy" id="2762300"/>
    <lineage>
        <taxon>Bacteria</taxon>
        <taxon>Pseudomonadati</taxon>
        <taxon>Pseudomonadota</taxon>
        <taxon>Betaproteobacteria</taxon>
        <taxon>Burkholderiales</taxon>
        <taxon>Oxalobacteraceae</taxon>
        <taxon>Undibacterium</taxon>
    </lineage>
</organism>
<evidence type="ECO:0000313" key="2">
    <source>
        <dbReference type="Proteomes" id="UP000646911"/>
    </source>
</evidence>
<sequence>MNLDSPEVSMNTSGGFAGGTLIHTKDGLRRIDTIKVGDLILVPNGPNGESTYKPVARISKSDHAVMVAADIGFCEHEYPGFKLVFSGLPAFLVFGIVPDYPEDEAEEYRSSFGWMSVDSIHVLYLLASSPGKHATFGSKAPLWKTNDANVAFELFGYDSEIGYQLTFKNGEIVDKKTADCDLFHDDDFSSKDDSPEDAEQCAYKDTAFSIETADVDPFFVGEGGLLVYAGRGSAEYKVWAYGRIWE</sequence>
<gene>
    <name evidence="1" type="ORF">H8L47_07590</name>
</gene>
<proteinExistence type="predicted"/>
<evidence type="ECO:0000313" key="1">
    <source>
        <dbReference type="EMBL" id="MBC3907422.1"/>
    </source>
</evidence>
<dbReference type="Proteomes" id="UP000646911">
    <property type="component" value="Unassembled WGS sequence"/>
</dbReference>
<comment type="caution">
    <text evidence="1">The sequence shown here is derived from an EMBL/GenBank/DDBJ whole genome shotgun (WGS) entry which is preliminary data.</text>
</comment>
<dbReference type="RefSeq" id="WP_186952952.1">
    <property type="nucleotide sequence ID" value="NZ_JACOFX010000002.1"/>
</dbReference>